<keyword evidence="9" id="KW-1185">Reference proteome</keyword>
<keyword evidence="2" id="KW-0805">Transcription regulation</keyword>
<dbReference type="NCBIfam" id="TIGR02937">
    <property type="entry name" value="sigma70-ECF"/>
    <property type="match status" value="1"/>
</dbReference>
<dbReference type="RefSeq" id="WP_091482941.1">
    <property type="nucleotide sequence ID" value="NZ_FOTR01000003.1"/>
</dbReference>
<reference evidence="9" key="1">
    <citation type="submission" date="2016-10" db="EMBL/GenBank/DDBJ databases">
        <authorList>
            <person name="Varghese N."/>
            <person name="Submissions S."/>
        </authorList>
    </citation>
    <scope>NUCLEOTIDE SEQUENCE [LARGE SCALE GENOMIC DNA]</scope>
    <source>
        <strain evidence="9">CGMCC 1.4250</strain>
    </source>
</reference>
<dbReference type="InterPro" id="IPR014284">
    <property type="entry name" value="RNA_pol_sigma-70_dom"/>
</dbReference>
<dbReference type="InterPro" id="IPR007627">
    <property type="entry name" value="RNA_pol_sigma70_r2"/>
</dbReference>
<evidence type="ECO:0000256" key="5">
    <source>
        <dbReference type="ARBA" id="ARBA00023163"/>
    </source>
</evidence>
<protein>
    <submittedName>
        <fullName evidence="8">RNA polymerase sigma-70 factor, ECF subfamily</fullName>
    </submittedName>
</protein>
<feature type="domain" description="RNA polymerase sigma factor 70 region 4 type 2" evidence="7">
    <location>
        <begin position="107"/>
        <end position="156"/>
    </location>
</feature>
<keyword evidence="3" id="KW-0731">Sigma factor</keyword>
<evidence type="ECO:0000313" key="9">
    <source>
        <dbReference type="Proteomes" id="UP000198565"/>
    </source>
</evidence>
<proteinExistence type="inferred from homology"/>
<dbReference type="PANTHER" id="PTHR43133:SF8">
    <property type="entry name" value="RNA POLYMERASE SIGMA FACTOR HI_1459-RELATED"/>
    <property type="match status" value="1"/>
</dbReference>
<feature type="domain" description="RNA polymerase sigma-70 region 2" evidence="6">
    <location>
        <begin position="11"/>
        <end position="76"/>
    </location>
</feature>
<dbReference type="Proteomes" id="UP000198565">
    <property type="component" value="Unassembled WGS sequence"/>
</dbReference>
<name>A0A1I4K2G0_9BACI</name>
<evidence type="ECO:0000256" key="3">
    <source>
        <dbReference type="ARBA" id="ARBA00023082"/>
    </source>
</evidence>
<dbReference type="EMBL" id="FOTR01000003">
    <property type="protein sequence ID" value="SFL72626.1"/>
    <property type="molecule type" value="Genomic_DNA"/>
</dbReference>
<dbReference type="STRING" id="334253.SAMN04487943_103300"/>
<dbReference type="PANTHER" id="PTHR43133">
    <property type="entry name" value="RNA POLYMERASE ECF-TYPE SIGMA FACTO"/>
    <property type="match status" value="1"/>
</dbReference>
<dbReference type="InterPro" id="IPR013249">
    <property type="entry name" value="RNA_pol_sigma70_r4_t2"/>
</dbReference>
<evidence type="ECO:0000313" key="8">
    <source>
        <dbReference type="EMBL" id="SFL72626.1"/>
    </source>
</evidence>
<dbReference type="InterPro" id="IPR039425">
    <property type="entry name" value="RNA_pol_sigma-70-like"/>
</dbReference>
<dbReference type="InterPro" id="IPR013324">
    <property type="entry name" value="RNA_pol_sigma_r3/r4-like"/>
</dbReference>
<dbReference type="Pfam" id="PF04542">
    <property type="entry name" value="Sigma70_r2"/>
    <property type="match status" value="1"/>
</dbReference>
<dbReference type="OrthoDB" id="9794508at2"/>
<dbReference type="GO" id="GO:0003677">
    <property type="term" value="F:DNA binding"/>
    <property type="evidence" value="ECO:0007669"/>
    <property type="project" value="UniProtKB-KW"/>
</dbReference>
<dbReference type="Gene3D" id="1.10.1740.10">
    <property type="match status" value="1"/>
</dbReference>
<evidence type="ECO:0000256" key="1">
    <source>
        <dbReference type="ARBA" id="ARBA00010641"/>
    </source>
</evidence>
<organism evidence="8 9">
    <name type="scientific">Gracilibacillus orientalis</name>
    <dbReference type="NCBI Taxonomy" id="334253"/>
    <lineage>
        <taxon>Bacteria</taxon>
        <taxon>Bacillati</taxon>
        <taxon>Bacillota</taxon>
        <taxon>Bacilli</taxon>
        <taxon>Bacillales</taxon>
        <taxon>Bacillaceae</taxon>
        <taxon>Gracilibacillus</taxon>
    </lineage>
</organism>
<dbReference type="SUPFAM" id="SSF88659">
    <property type="entry name" value="Sigma3 and sigma4 domains of RNA polymerase sigma factors"/>
    <property type="match status" value="1"/>
</dbReference>
<evidence type="ECO:0000259" key="6">
    <source>
        <dbReference type="Pfam" id="PF04542"/>
    </source>
</evidence>
<dbReference type="GO" id="GO:0006352">
    <property type="term" value="P:DNA-templated transcription initiation"/>
    <property type="evidence" value="ECO:0007669"/>
    <property type="project" value="InterPro"/>
</dbReference>
<dbReference type="GO" id="GO:0016987">
    <property type="term" value="F:sigma factor activity"/>
    <property type="evidence" value="ECO:0007669"/>
    <property type="project" value="UniProtKB-KW"/>
</dbReference>
<keyword evidence="4" id="KW-0238">DNA-binding</keyword>
<comment type="similarity">
    <text evidence="1">Belongs to the sigma-70 factor family. ECF subfamily.</text>
</comment>
<dbReference type="InterPro" id="IPR036388">
    <property type="entry name" value="WH-like_DNA-bd_sf"/>
</dbReference>
<evidence type="ECO:0000256" key="2">
    <source>
        <dbReference type="ARBA" id="ARBA00023015"/>
    </source>
</evidence>
<dbReference type="InterPro" id="IPR013325">
    <property type="entry name" value="RNA_pol_sigma_r2"/>
</dbReference>
<dbReference type="AlphaFoldDB" id="A0A1I4K2G0"/>
<dbReference type="Gene3D" id="1.10.10.10">
    <property type="entry name" value="Winged helix-like DNA-binding domain superfamily/Winged helix DNA-binding domain"/>
    <property type="match status" value="1"/>
</dbReference>
<keyword evidence="5" id="KW-0804">Transcription</keyword>
<accession>A0A1I4K2G0</accession>
<dbReference type="Pfam" id="PF08281">
    <property type="entry name" value="Sigma70_r4_2"/>
    <property type="match status" value="1"/>
</dbReference>
<evidence type="ECO:0000256" key="4">
    <source>
        <dbReference type="ARBA" id="ARBA00023125"/>
    </source>
</evidence>
<evidence type="ECO:0000259" key="7">
    <source>
        <dbReference type="Pfam" id="PF08281"/>
    </source>
</evidence>
<sequence>MDTFQRIEDIYKENYWYLKKILITLTKDEFISEDIIQEVFSKLLKNPEQIKEINYLKSWLGKSAKNAYIDYYRKKSPTLLEDDEIISNLLISNADPESITQVNASLVNIFEKLHHLDKTILIAKEYYGFKYEEISTFVSLSPNAVKTRLFRVRKRIIKSEKGEFL</sequence>
<dbReference type="SUPFAM" id="SSF88946">
    <property type="entry name" value="Sigma2 domain of RNA polymerase sigma factors"/>
    <property type="match status" value="1"/>
</dbReference>
<gene>
    <name evidence="8" type="ORF">SAMN04487943_103300</name>
</gene>